<dbReference type="GO" id="GO:0005524">
    <property type="term" value="F:ATP binding"/>
    <property type="evidence" value="ECO:0007669"/>
    <property type="project" value="UniProtKB-UniRule"/>
</dbReference>
<evidence type="ECO:0000313" key="7">
    <source>
        <dbReference type="EMBL" id="SJZ94484.1"/>
    </source>
</evidence>
<sequence>MVIVGLTGSIGMGKSTAAKMLRQMGIPVYDADAAVHALQAPGGRALPPIEAAFPGVVKEGVLDRQALGARVFGNKDALRKLEAIVHPLVAARQRAFLKRAAQRGMPLVVLDIPLLFEGRGERRVDATLVVSAPAFLQRRRVLARPGMTAEKFTGILRQQVPDRTKRRLATFVIPTGLGLAPTRMALQRAVARLSQGPGRSWPPNPWREKFTAQLARARRA</sequence>
<protein>
    <recommendedName>
        <fullName evidence="5 6">Dephospho-CoA kinase</fullName>
        <ecNumber evidence="5 6">2.7.1.24</ecNumber>
    </recommendedName>
    <alternativeName>
        <fullName evidence="5">Dephosphocoenzyme A kinase</fullName>
    </alternativeName>
</protein>
<comment type="similarity">
    <text evidence="1 5">Belongs to the CoaE family.</text>
</comment>
<dbReference type="Gene3D" id="3.40.50.300">
    <property type="entry name" value="P-loop containing nucleotide triphosphate hydrolases"/>
    <property type="match status" value="1"/>
</dbReference>
<dbReference type="GO" id="GO:0004140">
    <property type="term" value="F:dephospho-CoA kinase activity"/>
    <property type="evidence" value="ECO:0007669"/>
    <property type="project" value="UniProtKB-UniRule"/>
</dbReference>
<dbReference type="RefSeq" id="WP_085934618.1">
    <property type="nucleotide sequence ID" value="NZ_FUWJ01000002.1"/>
</dbReference>
<dbReference type="PROSITE" id="PS51219">
    <property type="entry name" value="DPCK"/>
    <property type="match status" value="1"/>
</dbReference>
<comment type="subcellular location">
    <subcellularLocation>
        <location evidence="5">Cytoplasm</location>
    </subcellularLocation>
</comment>
<dbReference type="GO" id="GO:0005737">
    <property type="term" value="C:cytoplasm"/>
    <property type="evidence" value="ECO:0007669"/>
    <property type="project" value="UniProtKB-SubCell"/>
</dbReference>
<dbReference type="InterPro" id="IPR001977">
    <property type="entry name" value="Depp_CoAkinase"/>
</dbReference>
<reference evidence="8" key="1">
    <citation type="submission" date="2017-02" db="EMBL/GenBank/DDBJ databases">
        <authorList>
            <person name="Varghese N."/>
            <person name="Submissions S."/>
        </authorList>
    </citation>
    <scope>NUCLEOTIDE SEQUENCE [LARGE SCALE GENOMIC DNA]</scope>
    <source>
        <strain evidence="8">ATCC 27094</strain>
    </source>
</reference>
<dbReference type="PANTHER" id="PTHR10695:SF46">
    <property type="entry name" value="BIFUNCTIONAL COENZYME A SYNTHASE-RELATED"/>
    <property type="match status" value="1"/>
</dbReference>
<evidence type="ECO:0000256" key="4">
    <source>
        <dbReference type="ARBA" id="ARBA00022993"/>
    </source>
</evidence>
<keyword evidence="4 5" id="KW-0173">Coenzyme A biosynthesis</keyword>
<keyword evidence="3 5" id="KW-0067">ATP-binding</keyword>
<keyword evidence="5" id="KW-0963">Cytoplasm</keyword>
<dbReference type="GO" id="GO:0015937">
    <property type="term" value="P:coenzyme A biosynthetic process"/>
    <property type="evidence" value="ECO:0007669"/>
    <property type="project" value="UniProtKB-UniRule"/>
</dbReference>
<evidence type="ECO:0000256" key="1">
    <source>
        <dbReference type="ARBA" id="ARBA00009018"/>
    </source>
</evidence>
<name>A0A1T4PS69_9HYPH</name>
<keyword evidence="2 5" id="KW-0547">Nucleotide-binding</keyword>
<keyword evidence="8" id="KW-1185">Reference proteome</keyword>
<evidence type="ECO:0000256" key="5">
    <source>
        <dbReference type="HAMAP-Rule" id="MF_00376"/>
    </source>
</evidence>
<dbReference type="STRING" id="225324.SAMN02745126_02987"/>
<keyword evidence="5" id="KW-0808">Transferase</keyword>
<dbReference type="HAMAP" id="MF_00376">
    <property type="entry name" value="Dephospho_CoA_kinase"/>
    <property type="match status" value="1"/>
</dbReference>
<proteinExistence type="inferred from homology"/>
<organism evidence="7 8">
    <name type="scientific">Enhydrobacter aerosaccus</name>
    <dbReference type="NCBI Taxonomy" id="225324"/>
    <lineage>
        <taxon>Bacteria</taxon>
        <taxon>Pseudomonadati</taxon>
        <taxon>Pseudomonadota</taxon>
        <taxon>Alphaproteobacteria</taxon>
        <taxon>Hyphomicrobiales</taxon>
        <taxon>Enhydrobacter</taxon>
    </lineage>
</organism>
<dbReference type="EMBL" id="FUWJ01000002">
    <property type="protein sequence ID" value="SJZ94484.1"/>
    <property type="molecule type" value="Genomic_DNA"/>
</dbReference>
<evidence type="ECO:0000256" key="3">
    <source>
        <dbReference type="ARBA" id="ARBA00022840"/>
    </source>
</evidence>
<evidence type="ECO:0000256" key="2">
    <source>
        <dbReference type="ARBA" id="ARBA00022741"/>
    </source>
</evidence>
<dbReference type="AlphaFoldDB" id="A0A1T4PS69"/>
<dbReference type="OrthoDB" id="9812943at2"/>
<dbReference type="UniPathway" id="UPA00241">
    <property type="reaction ID" value="UER00356"/>
</dbReference>
<evidence type="ECO:0000313" key="8">
    <source>
        <dbReference type="Proteomes" id="UP000190092"/>
    </source>
</evidence>
<dbReference type="Pfam" id="PF01121">
    <property type="entry name" value="CoaE"/>
    <property type="match status" value="1"/>
</dbReference>
<dbReference type="EC" id="2.7.1.24" evidence="5 6"/>
<evidence type="ECO:0000256" key="6">
    <source>
        <dbReference type="NCBIfam" id="TIGR00152"/>
    </source>
</evidence>
<comment type="catalytic activity">
    <reaction evidence="5">
        <text>3'-dephospho-CoA + ATP = ADP + CoA + H(+)</text>
        <dbReference type="Rhea" id="RHEA:18245"/>
        <dbReference type="ChEBI" id="CHEBI:15378"/>
        <dbReference type="ChEBI" id="CHEBI:30616"/>
        <dbReference type="ChEBI" id="CHEBI:57287"/>
        <dbReference type="ChEBI" id="CHEBI:57328"/>
        <dbReference type="ChEBI" id="CHEBI:456216"/>
        <dbReference type="EC" id="2.7.1.24"/>
    </reaction>
</comment>
<dbReference type="CDD" id="cd02022">
    <property type="entry name" value="DPCK"/>
    <property type="match status" value="1"/>
</dbReference>
<comment type="pathway">
    <text evidence="5">Cofactor biosynthesis; coenzyme A biosynthesis; CoA from (R)-pantothenate: step 5/5.</text>
</comment>
<feature type="binding site" evidence="5">
    <location>
        <begin position="11"/>
        <end position="16"/>
    </location>
    <ligand>
        <name>ATP</name>
        <dbReference type="ChEBI" id="CHEBI:30616"/>
    </ligand>
</feature>
<dbReference type="Proteomes" id="UP000190092">
    <property type="component" value="Unassembled WGS sequence"/>
</dbReference>
<dbReference type="PANTHER" id="PTHR10695">
    <property type="entry name" value="DEPHOSPHO-COA KINASE-RELATED"/>
    <property type="match status" value="1"/>
</dbReference>
<accession>A0A1T4PS69</accession>
<dbReference type="InterPro" id="IPR027417">
    <property type="entry name" value="P-loop_NTPase"/>
</dbReference>
<comment type="function">
    <text evidence="5">Catalyzes the phosphorylation of the 3'-hydroxyl group of dephosphocoenzyme A to form coenzyme A.</text>
</comment>
<gene>
    <name evidence="5" type="primary">coaE</name>
    <name evidence="7" type="ORF">SAMN02745126_02987</name>
</gene>
<dbReference type="SUPFAM" id="SSF52540">
    <property type="entry name" value="P-loop containing nucleoside triphosphate hydrolases"/>
    <property type="match status" value="1"/>
</dbReference>
<keyword evidence="5 7" id="KW-0418">Kinase</keyword>
<dbReference type="NCBIfam" id="TIGR00152">
    <property type="entry name" value="dephospho-CoA kinase"/>
    <property type="match status" value="1"/>
</dbReference>